<dbReference type="InterPro" id="IPR036051">
    <property type="entry name" value="KRAB_dom_sf"/>
</dbReference>
<dbReference type="Gene3D" id="6.10.140.140">
    <property type="match status" value="1"/>
</dbReference>
<name>A0A2I3G717_NOMLE</name>
<reference evidence="2" key="2">
    <citation type="submission" date="2025-08" db="UniProtKB">
        <authorList>
            <consortium name="Ensembl"/>
        </authorList>
    </citation>
    <scope>IDENTIFICATION</scope>
</reference>
<proteinExistence type="predicted"/>
<dbReference type="Proteomes" id="UP000001073">
    <property type="component" value="Chromosome 16"/>
</dbReference>
<dbReference type="PANTHER" id="PTHR23232:SF158">
    <property type="entry name" value="KRAB DOMAIN-CONTAINING PROTEIN 5"/>
    <property type="match status" value="1"/>
</dbReference>
<dbReference type="Pfam" id="PF01352">
    <property type="entry name" value="KRAB"/>
    <property type="match status" value="1"/>
</dbReference>
<evidence type="ECO:0000313" key="3">
    <source>
        <dbReference type="Proteomes" id="UP000001073"/>
    </source>
</evidence>
<dbReference type="AlphaFoldDB" id="A0A2I3G717"/>
<evidence type="ECO:0000313" key="2">
    <source>
        <dbReference type="Ensembl" id="ENSNLEP00000027295.1"/>
    </source>
</evidence>
<reference evidence="2 3" key="1">
    <citation type="submission" date="2012-10" db="EMBL/GenBank/DDBJ databases">
        <authorList>
            <consortium name="Gibbon Genome Sequencing Consortium"/>
        </authorList>
    </citation>
    <scope>NUCLEOTIDE SEQUENCE [LARGE SCALE GENOMIC DNA]</scope>
</reference>
<dbReference type="InterPro" id="IPR050169">
    <property type="entry name" value="Krueppel_C2H2_ZnF"/>
</dbReference>
<sequence length="55" mass="6164">MDVAQEPVTFRDVAIYFSREEWACLEPSQRALYRDVMLDNFSSVAALGEHGLSAA</sequence>
<dbReference type="SUPFAM" id="SSF109640">
    <property type="entry name" value="KRAB domain (Kruppel-associated box)"/>
    <property type="match status" value="1"/>
</dbReference>
<dbReference type="Ensembl" id="ENSNLET00000040688.1">
    <property type="protein sequence ID" value="ENSNLEP00000027295.1"/>
    <property type="gene ID" value="ENSNLEG00000002107.2"/>
</dbReference>
<protein>
    <submittedName>
        <fullName evidence="2">Zinc finger protein 707</fullName>
    </submittedName>
</protein>
<dbReference type="SMART" id="SM00349">
    <property type="entry name" value="KRAB"/>
    <property type="match status" value="1"/>
</dbReference>
<dbReference type="EMBL" id="ADFV01126682">
    <property type="status" value="NOT_ANNOTATED_CDS"/>
    <property type="molecule type" value="Genomic_DNA"/>
</dbReference>
<reference evidence="2" key="3">
    <citation type="submission" date="2025-09" db="UniProtKB">
        <authorList>
            <consortium name="Ensembl"/>
        </authorList>
    </citation>
    <scope>IDENTIFICATION</scope>
</reference>
<dbReference type="PANTHER" id="PTHR23232">
    <property type="entry name" value="KRAB DOMAIN C2H2 ZINC FINGER"/>
    <property type="match status" value="1"/>
</dbReference>
<feature type="domain" description="KRAB" evidence="1">
    <location>
        <begin position="8"/>
        <end position="55"/>
    </location>
</feature>
<keyword evidence="3" id="KW-1185">Reference proteome</keyword>
<dbReference type="GO" id="GO:0006355">
    <property type="term" value="P:regulation of DNA-templated transcription"/>
    <property type="evidence" value="ECO:0007669"/>
    <property type="project" value="InterPro"/>
</dbReference>
<gene>
    <name evidence="2" type="primary">ZNF707</name>
</gene>
<dbReference type="CDD" id="cd07765">
    <property type="entry name" value="KRAB_A-box"/>
    <property type="match status" value="1"/>
</dbReference>
<dbReference type="PROSITE" id="PS50805">
    <property type="entry name" value="KRAB"/>
    <property type="match status" value="1"/>
</dbReference>
<dbReference type="GeneTree" id="ENSGT00940000164666"/>
<accession>A0A2I3G717</accession>
<evidence type="ECO:0000259" key="1">
    <source>
        <dbReference type="PROSITE" id="PS50805"/>
    </source>
</evidence>
<organism evidence="2 3">
    <name type="scientific">Nomascus leucogenys</name>
    <name type="common">Northern white-cheeked gibbon</name>
    <name type="synonym">Hylobates leucogenys</name>
    <dbReference type="NCBI Taxonomy" id="61853"/>
    <lineage>
        <taxon>Eukaryota</taxon>
        <taxon>Metazoa</taxon>
        <taxon>Chordata</taxon>
        <taxon>Craniata</taxon>
        <taxon>Vertebrata</taxon>
        <taxon>Euteleostomi</taxon>
        <taxon>Mammalia</taxon>
        <taxon>Eutheria</taxon>
        <taxon>Euarchontoglires</taxon>
        <taxon>Primates</taxon>
        <taxon>Haplorrhini</taxon>
        <taxon>Catarrhini</taxon>
        <taxon>Hylobatidae</taxon>
        <taxon>Nomascus</taxon>
    </lineage>
</organism>
<dbReference type="InterPro" id="IPR001909">
    <property type="entry name" value="KRAB"/>
</dbReference>